<keyword evidence="2" id="KW-1185">Reference proteome</keyword>
<comment type="caution">
    <text evidence="1">The sequence shown here is derived from an EMBL/GenBank/DDBJ whole genome shotgun (WGS) entry which is preliminary data.</text>
</comment>
<evidence type="ECO:0000313" key="1">
    <source>
        <dbReference type="EMBL" id="KAJ4703819.1"/>
    </source>
</evidence>
<gene>
    <name evidence="1" type="ORF">OWV82_023663</name>
</gene>
<sequence length="103" mass="11669">MVVDPEIDAAMAEMNTCLEEFIRRKKDQDDVNNKLNGVSREYRQIKKEKQELKRKLGIAGEKLHESMERVTLVLVAERDAGSTDGGGSKQVAGNVNNRRNRLK</sequence>
<dbReference type="EMBL" id="CM051406">
    <property type="protein sequence ID" value="KAJ4703819.1"/>
    <property type="molecule type" value="Genomic_DNA"/>
</dbReference>
<reference evidence="1 2" key="1">
    <citation type="journal article" date="2023" name="Science">
        <title>Complex scaffold remodeling in plant triterpene biosynthesis.</title>
        <authorList>
            <person name="De La Pena R."/>
            <person name="Hodgson H."/>
            <person name="Liu J.C."/>
            <person name="Stephenson M.J."/>
            <person name="Martin A.C."/>
            <person name="Owen C."/>
            <person name="Harkess A."/>
            <person name="Leebens-Mack J."/>
            <person name="Jimenez L.E."/>
            <person name="Osbourn A."/>
            <person name="Sattely E.S."/>
        </authorList>
    </citation>
    <scope>NUCLEOTIDE SEQUENCE [LARGE SCALE GENOMIC DNA]</scope>
    <source>
        <strain evidence="2">cv. JPN11</strain>
        <tissue evidence="1">Leaf</tissue>
    </source>
</reference>
<proteinExistence type="predicted"/>
<organism evidence="1 2">
    <name type="scientific">Melia azedarach</name>
    <name type="common">Chinaberry tree</name>
    <dbReference type="NCBI Taxonomy" id="155640"/>
    <lineage>
        <taxon>Eukaryota</taxon>
        <taxon>Viridiplantae</taxon>
        <taxon>Streptophyta</taxon>
        <taxon>Embryophyta</taxon>
        <taxon>Tracheophyta</taxon>
        <taxon>Spermatophyta</taxon>
        <taxon>Magnoliopsida</taxon>
        <taxon>eudicotyledons</taxon>
        <taxon>Gunneridae</taxon>
        <taxon>Pentapetalae</taxon>
        <taxon>rosids</taxon>
        <taxon>malvids</taxon>
        <taxon>Sapindales</taxon>
        <taxon>Meliaceae</taxon>
        <taxon>Melia</taxon>
    </lineage>
</organism>
<name>A0ACC1WZD2_MELAZ</name>
<protein>
    <submittedName>
        <fullName evidence="1">Uncharacterized protein</fullName>
    </submittedName>
</protein>
<evidence type="ECO:0000313" key="2">
    <source>
        <dbReference type="Proteomes" id="UP001164539"/>
    </source>
</evidence>
<accession>A0ACC1WZD2</accession>
<dbReference type="Proteomes" id="UP001164539">
    <property type="component" value="Chromosome 13"/>
</dbReference>